<evidence type="ECO:0000313" key="2">
    <source>
        <dbReference type="EMBL" id="MDP9861229.1"/>
    </source>
</evidence>
<dbReference type="PANTHER" id="PTHR37314">
    <property type="entry name" value="SLR0142 PROTEIN"/>
    <property type="match status" value="1"/>
</dbReference>
<feature type="transmembrane region" description="Helical" evidence="1">
    <location>
        <begin position="15"/>
        <end position="44"/>
    </location>
</feature>
<feature type="transmembrane region" description="Helical" evidence="1">
    <location>
        <begin position="184"/>
        <end position="203"/>
    </location>
</feature>
<accession>A0ABT9QXH2</accession>
<dbReference type="InterPro" id="IPR010699">
    <property type="entry name" value="DUF1275"/>
</dbReference>
<comment type="caution">
    <text evidence="2">The sequence shown here is derived from an EMBL/GenBank/DDBJ whole genome shotgun (WGS) entry which is preliminary data.</text>
</comment>
<feature type="transmembrane region" description="Helical" evidence="1">
    <location>
        <begin position="98"/>
        <end position="119"/>
    </location>
</feature>
<feature type="transmembrane region" description="Helical" evidence="1">
    <location>
        <begin position="152"/>
        <end position="172"/>
    </location>
</feature>
<dbReference type="PANTHER" id="PTHR37314:SF4">
    <property type="entry name" value="UPF0700 TRANSMEMBRANE PROTEIN YOAK"/>
    <property type="match status" value="1"/>
</dbReference>
<name>A0ABT9QXH2_9ACTN</name>
<feature type="transmembrane region" description="Helical" evidence="1">
    <location>
        <begin position="209"/>
        <end position="228"/>
    </location>
</feature>
<dbReference type="Proteomes" id="UP001230426">
    <property type="component" value="Unassembled WGS sequence"/>
</dbReference>
<gene>
    <name evidence="2" type="ORF">J2S55_000488</name>
</gene>
<keyword evidence="3" id="KW-1185">Reference proteome</keyword>
<protein>
    <submittedName>
        <fullName evidence="2">Uncharacterized membrane protein YoaK (UPF0700 family)</fullName>
    </submittedName>
</protein>
<evidence type="ECO:0000313" key="3">
    <source>
        <dbReference type="Proteomes" id="UP001230426"/>
    </source>
</evidence>
<dbReference type="Pfam" id="PF06912">
    <property type="entry name" value="DUF1275"/>
    <property type="match status" value="1"/>
</dbReference>
<organism evidence="2 3">
    <name type="scientific">Streptosporangium brasiliense</name>
    <dbReference type="NCBI Taxonomy" id="47480"/>
    <lineage>
        <taxon>Bacteria</taxon>
        <taxon>Bacillati</taxon>
        <taxon>Actinomycetota</taxon>
        <taxon>Actinomycetes</taxon>
        <taxon>Streptosporangiales</taxon>
        <taxon>Streptosporangiaceae</taxon>
        <taxon>Streptosporangium</taxon>
    </lineage>
</organism>
<keyword evidence="1" id="KW-1133">Transmembrane helix</keyword>
<keyword evidence="1" id="KW-0472">Membrane</keyword>
<proteinExistence type="predicted"/>
<reference evidence="2 3" key="1">
    <citation type="submission" date="2023-07" db="EMBL/GenBank/DDBJ databases">
        <title>Sequencing the genomes of 1000 actinobacteria strains.</title>
        <authorList>
            <person name="Klenk H.-P."/>
        </authorList>
    </citation>
    <scope>NUCLEOTIDE SEQUENCE [LARGE SCALE GENOMIC DNA]</scope>
    <source>
        <strain evidence="2 3">DSM 44109</strain>
    </source>
</reference>
<sequence>MTTIGGGAAAAARRWSYAVLVLLTLAAGAMDAVAFLALGGVFTANMTGNLILVALVGGEDWQLRAVRSGTACVIFCVGLLAGFAAPGRGRPGEAWPPAVTGLLRACLALHAVFLAGWMLCDAVPGAAWTLPLIAVASCAMGLQAAAARRVDVAGITATFVTGTLTSLMRSLAGRSTVDAAHRAVVVLALVAGALCAALLLRLAPLCAGALPLLFTLLALATVAAGRSARRGGDGRQVA</sequence>
<dbReference type="EMBL" id="JAUSRB010000001">
    <property type="protein sequence ID" value="MDP9861229.1"/>
    <property type="molecule type" value="Genomic_DNA"/>
</dbReference>
<feature type="transmembrane region" description="Helical" evidence="1">
    <location>
        <begin position="126"/>
        <end position="146"/>
    </location>
</feature>
<keyword evidence="1" id="KW-0812">Transmembrane</keyword>
<feature type="transmembrane region" description="Helical" evidence="1">
    <location>
        <begin position="65"/>
        <end position="86"/>
    </location>
</feature>
<dbReference type="RefSeq" id="WP_306856956.1">
    <property type="nucleotide sequence ID" value="NZ_JAUSRB010000001.1"/>
</dbReference>
<evidence type="ECO:0000256" key="1">
    <source>
        <dbReference type="SAM" id="Phobius"/>
    </source>
</evidence>